<accession>A0ABT2NXP6</accession>
<evidence type="ECO:0000313" key="2">
    <source>
        <dbReference type="EMBL" id="MCT8389882.1"/>
    </source>
</evidence>
<feature type="transmembrane region" description="Helical" evidence="1">
    <location>
        <begin position="110"/>
        <end position="135"/>
    </location>
</feature>
<comment type="caution">
    <text evidence="2">The sequence shown here is derived from an EMBL/GenBank/DDBJ whole genome shotgun (WGS) entry which is preliminary data.</text>
</comment>
<dbReference type="Proteomes" id="UP001525857">
    <property type="component" value="Unassembled WGS sequence"/>
</dbReference>
<evidence type="ECO:0008006" key="4">
    <source>
        <dbReference type="Google" id="ProtNLM"/>
    </source>
</evidence>
<protein>
    <recommendedName>
        <fullName evidence="4">ABC transporter permease</fullName>
    </recommendedName>
</protein>
<organism evidence="2 3">
    <name type="scientific">Leuconostoc holzapfelii</name>
    <dbReference type="NCBI Taxonomy" id="434464"/>
    <lineage>
        <taxon>Bacteria</taxon>
        <taxon>Bacillati</taxon>
        <taxon>Bacillota</taxon>
        <taxon>Bacilli</taxon>
        <taxon>Lactobacillales</taxon>
        <taxon>Lactobacillaceae</taxon>
        <taxon>Leuconostoc</taxon>
    </lineage>
</organism>
<evidence type="ECO:0000256" key="1">
    <source>
        <dbReference type="SAM" id="Phobius"/>
    </source>
</evidence>
<feature type="transmembrane region" description="Helical" evidence="1">
    <location>
        <begin position="173"/>
        <end position="195"/>
    </location>
</feature>
<gene>
    <name evidence="2" type="ORF">D0501_07320</name>
</gene>
<feature type="transmembrane region" description="Helical" evidence="1">
    <location>
        <begin position="67"/>
        <end position="89"/>
    </location>
</feature>
<reference evidence="2 3" key="1">
    <citation type="submission" date="2018-08" db="EMBL/GenBank/DDBJ databases">
        <title>Draft genome sequences of Leuconostoc spp. and Weissella spp. with biocontrol potential.</title>
        <authorList>
            <person name="Lo R."/>
            <person name="Ho V.T.T."/>
            <person name="Turner M.S."/>
        </authorList>
    </citation>
    <scope>NUCLEOTIDE SEQUENCE [LARGE SCALE GENOMIC DNA]</scope>
    <source>
        <strain evidence="2 3">733</strain>
    </source>
</reference>
<name>A0ABT2NXP6_9LACO</name>
<sequence length="269" mass="30183">MIKYSLNRILQTKQFWTVVLIMTVITTLDAAQHAVMLGGFSLAKSLWLNTFMASSVGGTYGHMLTSFVLGLFPVWLLVGAGFATLNDFSVGQSYSVVSRVGVAKYLRGQYLAAGVAGVLLFAIPLLVNVVVVFVIQTLNLKKYDGQMRLLIDRPRLPNSDKYHFVWWQLEHPALTFFMFLGIFLVAVFFTSMMMVSISLIFDSFYQVLTLVVLATVLLGSQLFDIGSLVQTFAHLSLFSDWITGWVVFITTLSMINVVTYLWRRTGELK</sequence>
<dbReference type="EMBL" id="QVOV01000008">
    <property type="protein sequence ID" value="MCT8389882.1"/>
    <property type="molecule type" value="Genomic_DNA"/>
</dbReference>
<keyword evidence="1" id="KW-0472">Membrane</keyword>
<keyword evidence="3" id="KW-1185">Reference proteome</keyword>
<evidence type="ECO:0000313" key="3">
    <source>
        <dbReference type="Proteomes" id="UP001525857"/>
    </source>
</evidence>
<feature type="transmembrane region" description="Helical" evidence="1">
    <location>
        <begin position="207"/>
        <end position="229"/>
    </location>
</feature>
<keyword evidence="1" id="KW-1133">Transmembrane helix</keyword>
<proteinExistence type="predicted"/>
<feature type="transmembrane region" description="Helical" evidence="1">
    <location>
        <begin position="241"/>
        <end position="262"/>
    </location>
</feature>
<keyword evidence="1" id="KW-0812">Transmembrane</keyword>